<feature type="transmembrane region" description="Helical" evidence="7">
    <location>
        <begin position="55"/>
        <end position="75"/>
    </location>
</feature>
<dbReference type="PROSITE" id="PS50850">
    <property type="entry name" value="MFS"/>
    <property type="match status" value="1"/>
</dbReference>
<feature type="domain" description="Major facilitator superfamily (MFS) profile" evidence="8">
    <location>
        <begin position="17"/>
        <end position="465"/>
    </location>
</feature>
<feature type="transmembrane region" description="Helical" evidence="7">
    <location>
        <begin position="336"/>
        <end position="354"/>
    </location>
</feature>
<evidence type="ECO:0000256" key="3">
    <source>
        <dbReference type="ARBA" id="ARBA00022475"/>
    </source>
</evidence>
<comment type="caution">
    <text evidence="9">The sequence shown here is derived from an EMBL/GenBank/DDBJ whole genome shotgun (WGS) entry which is preliminary data.</text>
</comment>
<proteinExistence type="predicted"/>
<evidence type="ECO:0000256" key="6">
    <source>
        <dbReference type="ARBA" id="ARBA00023136"/>
    </source>
</evidence>
<feature type="transmembrane region" description="Helical" evidence="7">
    <location>
        <begin position="360"/>
        <end position="379"/>
    </location>
</feature>
<organism evidence="9 10">
    <name type="scientific">Pseudomonas syringae</name>
    <dbReference type="NCBI Taxonomy" id="317"/>
    <lineage>
        <taxon>Bacteria</taxon>
        <taxon>Pseudomonadati</taxon>
        <taxon>Pseudomonadota</taxon>
        <taxon>Gammaproteobacteria</taxon>
        <taxon>Pseudomonadales</taxon>
        <taxon>Pseudomonadaceae</taxon>
        <taxon>Pseudomonas</taxon>
    </lineage>
</organism>
<keyword evidence="3" id="KW-1003">Cell membrane</keyword>
<feature type="transmembrane region" description="Helical" evidence="7">
    <location>
        <begin position="231"/>
        <end position="250"/>
    </location>
</feature>
<evidence type="ECO:0000259" key="8">
    <source>
        <dbReference type="PROSITE" id="PS50850"/>
    </source>
</evidence>
<evidence type="ECO:0000256" key="7">
    <source>
        <dbReference type="SAM" id="Phobius"/>
    </source>
</evidence>
<feature type="transmembrane region" description="Helical" evidence="7">
    <location>
        <begin position="141"/>
        <end position="163"/>
    </location>
</feature>
<dbReference type="OrthoDB" id="9812221at2"/>
<dbReference type="InterPro" id="IPR036259">
    <property type="entry name" value="MFS_trans_sf"/>
</dbReference>
<evidence type="ECO:0000256" key="5">
    <source>
        <dbReference type="ARBA" id="ARBA00022989"/>
    </source>
</evidence>
<feature type="transmembrane region" description="Helical" evidence="7">
    <location>
        <begin position="82"/>
        <end position="102"/>
    </location>
</feature>
<keyword evidence="2" id="KW-0813">Transport</keyword>
<feature type="transmembrane region" description="Helical" evidence="7">
    <location>
        <begin position="16"/>
        <end position="35"/>
    </location>
</feature>
<gene>
    <name evidence="9" type="ORF">BW686_14650</name>
</gene>
<evidence type="ECO:0000256" key="2">
    <source>
        <dbReference type="ARBA" id="ARBA00022448"/>
    </source>
</evidence>
<accession>A0A244EQN0</accession>
<dbReference type="NCBIfam" id="NF007799">
    <property type="entry name" value="PRK10504.1"/>
    <property type="match status" value="1"/>
</dbReference>
<dbReference type="PANTHER" id="PTHR42718:SF46">
    <property type="entry name" value="BLR6921 PROTEIN"/>
    <property type="match status" value="1"/>
</dbReference>
<dbReference type="Gene3D" id="1.20.1250.20">
    <property type="entry name" value="MFS general substrate transporter like domains"/>
    <property type="match status" value="1"/>
</dbReference>
<name>A0A244EQN0_PSESX</name>
<feature type="transmembrane region" description="Helical" evidence="7">
    <location>
        <begin position="435"/>
        <end position="458"/>
    </location>
</feature>
<dbReference type="SUPFAM" id="SSF103473">
    <property type="entry name" value="MFS general substrate transporter"/>
    <property type="match status" value="1"/>
</dbReference>
<feature type="transmembrane region" description="Helical" evidence="7">
    <location>
        <begin position="207"/>
        <end position="225"/>
    </location>
</feature>
<dbReference type="InterPro" id="IPR011701">
    <property type="entry name" value="MFS"/>
</dbReference>
<dbReference type="GO" id="GO:0022857">
    <property type="term" value="F:transmembrane transporter activity"/>
    <property type="evidence" value="ECO:0007669"/>
    <property type="project" value="InterPro"/>
</dbReference>
<evidence type="ECO:0000256" key="4">
    <source>
        <dbReference type="ARBA" id="ARBA00022692"/>
    </source>
</evidence>
<sequence>MPNSAAPIMDEKTLRWMPWVIAIAFFMQSLDGTILNTALPSMARSLAEDPLRMQSVVIAYMLTIALLIPASGWIADRFGIKRIFFSAILLFSFGSLLCALSWSLDVLVAARVIQGLGGALMVPIGRLIVLRAYPRSELVRILGFITVPGLLGPLLGPTLGGWMVEYLSWHWIFLINIPVGLLGCYAVKHFIPDLPGGGRTHFDGIGFILFGTAMVLITIALEGLGELHLPHMRVVLLLFAGMGCLAAYWLRAGHIESPLFAPSLFRTRTFAVGIMGNLFARLGSGALPFLVPLLLQVALGYSPSQAGMSMLPLAAAGMFAKTVARWLIEHLGYRRILTGNTLLLGILLASLALVDMQTPYWVLLIQLGLLGAVNSLQFTAMNTVTLIDLDDASAASGNSLLSVVAQLSLSLGVASAAALLGGFSEEVATGEVSSMLGAFQMTFLSVGVLAMFAAGIFLQLPAKDAETRSAQAGVLKNDVEES</sequence>
<dbReference type="AlphaFoldDB" id="A0A244EQN0"/>
<protein>
    <submittedName>
        <fullName evidence="9">MFS transporter</fullName>
    </submittedName>
</protein>
<dbReference type="Gene3D" id="1.20.1720.10">
    <property type="entry name" value="Multidrug resistance protein D"/>
    <property type="match status" value="1"/>
</dbReference>
<reference evidence="9 10" key="1">
    <citation type="submission" date="2017-01" db="EMBL/GenBank/DDBJ databases">
        <authorList>
            <person name="Mah S.A."/>
            <person name="Swanson W.J."/>
            <person name="Moy G.W."/>
            <person name="Vacquier V.D."/>
        </authorList>
    </citation>
    <scope>NUCLEOTIDE SEQUENCE [LARGE SCALE GENOMIC DNA]</scope>
    <source>
        <strain evidence="9">PDD-32b-74</strain>
    </source>
</reference>
<feature type="transmembrane region" description="Helical" evidence="7">
    <location>
        <begin position="400"/>
        <end position="423"/>
    </location>
</feature>
<dbReference type="RefSeq" id="WP_084917941.1">
    <property type="nucleotide sequence ID" value="NZ_MTSA01000010.1"/>
</dbReference>
<dbReference type="PANTHER" id="PTHR42718">
    <property type="entry name" value="MAJOR FACILITATOR SUPERFAMILY MULTIDRUG TRANSPORTER MFSC"/>
    <property type="match status" value="1"/>
</dbReference>
<feature type="transmembrane region" description="Helical" evidence="7">
    <location>
        <begin position="306"/>
        <end position="324"/>
    </location>
</feature>
<feature type="transmembrane region" description="Helical" evidence="7">
    <location>
        <begin position="270"/>
        <end position="294"/>
    </location>
</feature>
<dbReference type="Proteomes" id="UP000195128">
    <property type="component" value="Unassembled WGS sequence"/>
</dbReference>
<keyword evidence="5 7" id="KW-1133">Transmembrane helix</keyword>
<keyword evidence="6 7" id="KW-0472">Membrane</keyword>
<dbReference type="InterPro" id="IPR020846">
    <property type="entry name" value="MFS_dom"/>
</dbReference>
<dbReference type="PRINTS" id="PR01036">
    <property type="entry name" value="TCRTETB"/>
</dbReference>
<dbReference type="EMBL" id="MTSA01000010">
    <property type="protein sequence ID" value="OUM06742.1"/>
    <property type="molecule type" value="Genomic_DNA"/>
</dbReference>
<feature type="transmembrane region" description="Helical" evidence="7">
    <location>
        <begin position="108"/>
        <end position="129"/>
    </location>
</feature>
<comment type="subcellular location">
    <subcellularLocation>
        <location evidence="1">Cell membrane</location>
        <topology evidence="1">Multi-pass membrane protein</topology>
    </subcellularLocation>
</comment>
<evidence type="ECO:0000313" key="9">
    <source>
        <dbReference type="EMBL" id="OUM06742.1"/>
    </source>
</evidence>
<dbReference type="GO" id="GO:0005886">
    <property type="term" value="C:plasma membrane"/>
    <property type="evidence" value="ECO:0007669"/>
    <property type="project" value="UniProtKB-SubCell"/>
</dbReference>
<feature type="transmembrane region" description="Helical" evidence="7">
    <location>
        <begin position="169"/>
        <end position="187"/>
    </location>
</feature>
<evidence type="ECO:0000313" key="10">
    <source>
        <dbReference type="Proteomes" id="UP000195128"/>
    </source>
</evidence>
<dbReference type="Pfam" id="PF07690">
    <property type="entry name" value="MFS_1"/>
    <property type="match status" value="1"/>
</dbReference>
<keyword evidence="4 7" id="KW-0812">Transmembrane</keyword>
<evidence type="ECO:0000256" key="1">
    <source>
        <dbReference type="ARBA" id="ARBA00004651"/>
    </source>
</evidence>